<dbReference type="AlphaFoldDB" id="F6BBZ8"/>
<sequence length="85" mass="10361">MESKRMTFYLCKNVDSRRLRYYLHKLENLKELDPEMFKKVIESKKECRRTITLTEEEIKICEKYGRATNLYLNYVIMVSEDGERV</sequence>
<dbReference type="STRING" id="880724.Metig_0524"/>
<dbReference type="KEGG" id="mig:Metig_0524"/>
<gene>
    <name evidence="1" type="ordered locus">Metig_0524</name>
</gene>
<dbReference type="Gene3D" id="3.30.70.3260">
    <property type="entry name" value="Uncharacterised protein PF10802, DUF2540"/>
    <property type="match status" value="1"/>
</dbReference>
<dbReference type="GO" id="GO:0006355">
    <property type="term" value="P:regulation of DNA-templated transcription"/>
    <property type="evidence" value="ECO:0007669"/>
    <property type="project" value="InterPro"/>
</dbReference>
<dbReference type="GeneID" id="10643361"/>
<dbReference type="RefSeq" id="WP_013798687.1">
    <property type="nucleotide sequence ID" value="NC_015562.1"/>
</dbReference>
<dbReference type="Pfam" id="PF10802">
    <property type="entry name" value="DUF2540"/>
    <property type="match status" value="1"/>
</dbReference>
<dbReference type="HOGENOM" id="CLU_188099_0_0_2"/>
<dbReference type="InterPro" id="IPR024254">
    <property type="entry name" value="MJ0366-like"/>
</dbReference>
<dbReference type="InterPro" id="IPR010985">
    <property type="entry name" value="Ribbon_hlx_hlx"/>
</dbReference>
<name>F6BBZ8_METIK</name>
<reference evidence="1 2" key="1">
    <citation type="submission" date="2011-05" db="EMBL/GenBank/DDBJ databases">
        <title>Complete sequence of Methanotorris igneus Kol 5.</title>
        <authorList>
            <consortium name="US DOE Joint Genome Institute"/>
            <person name="Lucas S."/>
            <person name="Han J."/>
            <person name="Lapidus A."/>
            <person name="Cheng J.-F."/>
            <person name="Goodwin L."/>
            <person name="Pitluck S."/>
            <person name="Peters L."/>
            <person name="Mikhailova N."/>
            <person name="Chertkov O."/>
            <person name="Han C."/>
            <person name="Tapia R."/>
            <person name="Land M."/>
            <person name="Hauser L."/>
            <person name="Kyrpides N."/>
            <person name="Ivanova N."/>
            <person name="Pagani I."/>
            <person name="Sieprawska-Lupa M."/>
            <person name="Whitman W."/>
            <person name="Woyke T."/>
        </authorList>
    </citation>
    <scope>NUCLEOTIDE SEQUENCE [LARGE SCALE GENOMIC DNA]</scope>
    <source>
        <strain evidence="2">DSM 5666 / JCM 11834 / Kol 5</strain>
    </source>
</reference>
<accession>F6BBZ8</accession>
<dbReference type="SUPFAM" id="SSF47598">
    <property type="entry name" value="Ribbon-helix-helix"/>
    <property type="match status" value="1"/>
</dbReference>
<evidence type="ECO:0000313" key="2">
    <source>
        <dbReference type="Proteomes" id="UP000009227"/>
    </source>
</evidence>
<keyword evidence="2" id="KW-1185">Reference proteome</keyword>
<organism evidence="2">
    <name type="scientific">Methanotorris igneus (strain DSM 5666 / JCM 11834 / Kol 5)</name>
    <dbReference type="NCBI Taxonomy" id="880724"/>
    <lineage>
        <taxon>Archaea</taxon>
        <taxon>Methanobacteriati</taxon>
        <taxon>Methanobacteriota</taxon>
        <taxon>Methanomada group</taxon>
        <taxon>Methanococci</taxon>
        <taxon>Methanococcales</taxon>
        <taxon>Methanocaldococcaceae</taxon>
        <taxon>Methanotorris</taxon>
    </lineage>
</organism>
<protein>
    <submittedName>
        <fullName evidence="1">Uncharacterized protein</fullName>
    </submittedName>
</protein>
<evidence type="ECO:0000313" key="1">
    <source>
        <dbReference type="EMBL" id="AEF96079.1"/>
    </source>
</evidence>
<dbReference type="EMBL" id="CP002737">
    <property type="protein sequence ID" value="AEF96079.1"/>
    <property type="molecule type" value="Genomic_DNA"/>
</dbReference>
<dbReference type="OrthoDB" id="59404at2157"/>
<proteinExistence type="predicted"/>
<dbReference type="Proteomes" id="UP000009227">
    <property type="component" value="Chromosome"/>
</dbReference>